<proteinExistence type="predicted"/>
<protein>
    <recommendedName>
        <fullName evidence="3">WYL domain-containing protein</fullName>
    </recommendedName>
</protein>
<dbReference type="PROSITE" id="PS52050">
    <property type="entry name" value="WYL"/>
    <property type="match status" value="1"/>
</dbReference>
<reference evidence="2" key="1">
    <citation type="submission" date="2007-11" db="EMBL/GenBank/DDBJ databases">
        <title>Complete genome sequence of Clostridium phytofermentans ISDg.</title>
        <authorList>
            <person name="Leschine S.B."/>
            <person name="Warnick T.A."/>
            <person name="Blanchard J.L."/>
            <person name="Schnell D.J."/>
            <person name="Petit E.L."/>
            <person name="LaTouf W.G."/>
            <person name="Copeland A."/>
            <person name="Lucas S."/>
            <person name="Lapidus A."/>
            <person name="Barry K."/>
            <person name="Glavina del Rio T."/>
            <person name="Dalin E."/>
            <person name="Tice H."/>
            <person name="Pitluck S."/>
            <person name="Kiss H."/>
            <person name="Brettin T."/>
            <person name="Bruce D."/>
            <person name="Detter J.C."/>
            <person name="Han C."/>
            <person name="Kuske C."/>
            <person name="Schmutz J."/>
            <person name="Larimer F."/>
            <person name="Land M."/>
            <person name="Hauser L."/>
            <person name="Kyrpides N."/>
            <person name="Kim E.A."/>
            <person name="Richardson P."/>
        </authorList>
    </citation>
    <scope>NUCLEOTIDE SEQUENCE [LARGE SCALE GENOMIC DNA]</scope>
    <source>
        <strain evidence="2">ATCC 700394 / DSM 18823 / ISDg</strain>
    </source>
</reference>
<dbReference type="RefSeq" id="WP_012200263.1">
    <property type="nucleotide sequence ID" value="NC_010001.1"/>
</dbReference>
<keyword evidence="2" id="KW-1185">Reference proteome</keyword>
<dbReference type="eggNOG" id="COG2378">
    <property type="taxonomic scope" value="Bacteria"/>
</dbReference>
<evidence type="ECO:0000313" key="1">
    <source>
        <dbReference type="EMBL" id="ABX42609.1"/>
    </source>
</evidence>
<dbReference type="STRING" id="357809.Cphy_2246"/>
<organism evidence="1 2">
    <name type="scientific">Lachnoclostridium phytofermentans (strain ATCC 700394 / DSM 18823 / ISDg)</name>
    <name type="common">Clostridium phytofermentans</name>
    <dbReference type="NCBI Taxonomy" id="357809"/>
    <lineage>
        <taxon>Bacteria</taxon>
        <taxon>Bacillati</taxon>
        <taxon>Bacillota</taxon>
        <taxon>Clostridia</taxon>
        <taxon>Lachnospirales</taxon>
        <taxon>Lachnospiraceae</taxon>
    </lineage>
</organism>
<gene>
    <name evidence="1" type="ordered locus">Cphy_2246</name>
</gene>
<accession>A9KK37</accession>
<evidence type="ECO:0008006" key="3">
    <source>
        <dbReference type="Google" id="ProtNLM"/>
    </source>
</evidence>
<dbReference type="Proteomes" id="UP000000370">
    <property type="component" value="Chromosome"/>
</dbReference>
<dbReference type="KEGG" id="cpy:Cphy_2246"/>
<dbReference type="AlphaFoldDB" id="A9KK37"/>
<dbReference type="EMBL" id="CP000885">
    <property type="protein sequence ID" value="ABX42609.1"/>
    <property type="molecule type" value="Genomic_DNA"/>
</dbReference>
<dbReference type="HOGENOM" id="CLU_054548_0_0_9"/>
<name>A9KK37_LACP7</name>
<evidence type="ECO:0000313" key="2">
    <source>
        <dbReference type="Proteomes" id="UP000000370"/>
    </source>
</evidence>
<dbReference type="OrthoDB" id="9814277at2"/>
<sequence>MLLLRTYDNEKRRIESWLGDLVTFGTSKKGKQITISLDSGQLPANPLYKAYKSKSFTDNDICLHFFILDILKEQPGLSVEEITDGICHRYGKIFDTQTVRLKLREYVSEGILLQTKHGKMLRYSLTEDYPDTFCSDMKELIDAITFFSEAAPFGVVGSYLLDHMNIKNDIFLYKHHFIVHTLEDNILLALLDAIDGRCLIELLNFGKSKQETIIQGIPMKVYISTQTGRRYILMYLPNMKRFQAFRLDNIKSVKSLSIYEEYDYYKEKFDKNSPFLLGCVFWIYRSN</sequence>